<comment type="catalytic activity">
    <reaction evidence="1 12">
        <text>ATP-dependent breakage, passage and rejoining of double-stranded DNA.</text>
        <dbReference type="EC" id="5.6.2.2"/>
    </reaction>
</comment>
<dbReference type="EC" id="5.6.2.2" evidence="5"/>
<evidence type="ECO:0000256" key="1">
    <source>
        <dbReference type="ARBA" id="ARBA00000185"/>
    </source>
</evidence>
<evidence type="ECO:0000313" key="15">
    <source>
        <dbReference type="Proteomes" id="UP000515158"/>
    </source>
</evidence>
<dbReference type="GeneID" id="117640904"/>
<dbReference type="GO" id="GO:0000706">
    <property type="term" value="P:meiotic DNA double-strand break processing"/>
    <property type="evidence" value="ECO:0007669"/>
    <property type="project" value="TreeGrafter"/>
</dbReference>
<dbReference type="AlphaFoldDB" id="A0A6P8YBX4"/>
<dbReference type="GO" id="GO:0003677">
    <property type="term" value="F:DNA binding"/>
    <property type="evidence" value="ECO:0007669"/>
    <property type="project" value="UniProtKB-UniRule"/>
</dbReference>
<dbReference type="InterPro" id="IPR036078">
    <property type="entry name" value="Spo11/TopoVI_A_sf"/>
</dbReference>
<feature type="domain" description="Topoisomerase 6 subunit A/Spo11 TOPRIM" evidence="14">
    <location>
        <begin position="226"/>
        <end position="387"/>
    </location>
</feature>
<feature type="domain" description="Spo11/DNA topoisomerase VI subunit A N-terminal" evidence="13">
    <location>
        <begin position="116"/>
        <end position="176"/>
    </location>
</feature>
<dbReference type="Pfam" id="PF21180">
    <property type="entry name" value="TOP6A-Spo11_Toprim"/>
    <property type="match status" value="1"/>
</dbReference>
<dbReference type="InterPro" id="IPR036388">
    <property type="entry name" value="WH-like_DNA-bd_sf"/>
</dbReference>
<comment type="cofactor">
    <cofactor evidence="2">
        <name>Mg(2+)</name>
        <dbReference type="ChEBI" id="CHEBI:18420"/>
    </cofactor>
</comment>
<evidence type="ECO:0000256" key="11">
    <source>
        <dbReference type="ARBA" id="ARBA00023242"/>
    </source>
</evidence>
<dbReference type="CDD" id="cd00223">
    <property type="entry name" value="TOPRIM_TopoIIB_SPO"/>
    <property type="match status" value="1"/>
</dbReference>
<feature type="active site" description="O-(5'-phospho-DNA)-tyrosine intermediate" evidence="12">
    <location>
        <position position="145"/>
    </location>
</feature>
<dbReference type="OrthoDB" id="5377392at2759"/>
<dbReference type="InterPro" id="IPR034136">
    <property type="entry name" value="TOPRIM_Topo6A/Spo11"/>
</dbReference>
<dbReference type="CTD" id="2768853"/>
<dbReference type="InterPro" id="IPR013049">
    <property type="entry name" value="Spo11/TopoVI_A_N"/>
</dbReference>
<dbReference type="InterPro" id="IPR013048">
    <property type="entry name" value="Meiotic_Spo11"/>
</dbReference>
<reference evidence="16" key="1">
    <citation type="submission" date="2025-08" db="UniProtKB">
        <authorList>
            <consortium name="RefSeq"/>
        </authorList>
    </citation>
    <scope>IDENTIFICATION</scope>
    <source>
        <tissue evidence="16">Total insect</tissue>
    </source>
</reference>
<protein>
    <recommendedName>
        <fullName evidence="5">DNA topoisomerase (ATP-hydrolyzing)</fullName>
        <ecNumber evidence="5">5.6.2.2</ecNumber>
    </recommendedName>
</protein>
<keyword evidence="6" id="KW-0479">Metal-binding</keyword>
<evidence type="ECO:0000256" key="12">
    <source>
        <dbReference type="PROSITE-ProRule" id="PRU01385"/>
    </source>
</evidence>
<dbReference type="GO" id="GO:0000228">
    <property type="term" value="C:nuclear chromosome"/>
    <property type="evidence" value="ECO:0007669"/>
    <property type="project" value="TreeGrafter"/>
</dbReference>
<dbReference type="InterPro" id="IPR002815">
    <property type="entry name" value="Spo11/TopoVI_A"/>
</dbReference>
<evidence type="ECO:0000259" key="13">
    <source>
        <dbReference type="Pfam" id="PF04406"/>
    </source>
</evidence>
<evidence type="ECO:0000256" key="3">
    <source>
        <dbReference type="ARBA" id="ARBA00004123"/>
    </source>
</evidence>
<dbReference type="Gene3D" id="1.10.10.10">
    <property type="entry name" value="Winged helix-like DNA-binding domain superfamily/Winged helix DNA-binding domain"/>
    <property type="match status" value="1"/>
</dbReference>
<dbReference type="GO" id="GO:0007131">
    <property type="term" value="P:reciprocal meiotic recombination"/>
    <property type="evidence" value="ECO:0007669"/>
    <property type="project" value="TreeGrafter"/>
</dbReference>
<keyword evidence="7" id="KW-0460">Magnesium</keyword>
<evidence type="ECO:0000313" key="16">
    <source>
        <dbReference type="RefSeq" id="XP_034233786.1"/>
    </source>
</evidence>
<evidence type="ECO:0000256" key="9">
    <source>
        <dbReference type="ARBA" id="ARBA00023125"/>
    </source>
</evidence>
<dbReference type="SUPFAM" id="SSF56726">
    <property type="entry name" value="DNA topoisomerase IV, alpha subunit"/>
    <property type="match status" value="1"/>
</dbReference>
<accession>A0A6P8YBX4</accession>
<evidence type="ECO:0000256" key="10">
    <source>
        <dbReference type="ARBA" id="ARBA00023235"/>
    </source>
</evidence>
<evidence type="ECO:0000256" key="8">
    <source>
        <dbReference type="ARBA" id="ARBA00023029"/>
    </source>
</evidence>
<sequence>MFTSGTEDEMLERGLRTLLEGVRPEESSGNALLRDIGEPLTECKRSAALHRIELLVLQLLRQLADNECPMLLIPKASDWSASEQDAAVAGQDSQGGDLSPAAAATRVRFDVPASQHKFAVIVMLLSRAHKLLSTKSQGTRRQLYYEEVAFLKSQRQVDDGALDVSRLVGLPPWNLGLLATAKGLVAGDLTLTTTDGEVVDCSSKPGGVLIPGDVSSIDKVQSAARFILVLEKDTLFQRVLREGAANRLGPCILITAKGYPDVSTRVLLARLEAQLKVPILAVVDADPHGIHIMCVYRFGTKTCPLPIKSMRWLGLLPSELVALGVKNIPLTDKDVALANTLLEKKYLNDAIRAEVEVMIKHGMKAEVDALLHFSPSFITDVYLPNKIAASNVL</sequence>
<keyword evidence="15" id="KW-1185">Reference proteome</keyword>
<dbReference type="KEGG" id="tpal:117640904"/>
<dbReference type="PANTHER" id="PTHR10848">
    <property type="entry name" value="MEIOTIC RECOMBINATION PROTEIN SPO11"/>
    <property type="match status" value="1"/>
</dbReference>
<keyword evidence="11" id="KW-0539">Nucleus</keyword>
<evidence type="ECO:0000256" key="4">
    <source>
        <dbReference type="ARBA" id="ARBA00006559"/>
    </source>
</evidence>
<evidence type="ECO:0000259" key="14">
    <source>
        <dbReference type="Pfam" id="PF21180"/>
    </source>
</evidence>
<name>A0A6P8YBX4_THRPL</name>
<dbReference type="GO" id="GO:0046872">
    <property type="term" value="F:metal ion binding"/>
    <property type="evidence" value="ECO:0007669"/>
    <property type="project" value="UniProtKB-KW"/>
</dbReference>
<dbReference type="PANTHER" id="PTHR10848:SF0">
    <property type="entry name" value="MEIOTIC RECOMBINATION PROTEIN SPO11"/>
    <property type="match status" value="1"/>
</dbReference>
<evidence type="ECO:0000256" key="5">
    <source>
        <dbReference type="ARBA" id="ARBA00012895"/>
    </source>
</evidence>
<evidence type="ECO:0000256" key="7">
    <source>
        <dbReference type="ARBA" id="ARBA00022842"/>
    </source>
</evidence>
<dbReference type="Proteomes" id="UP000515158">
    <property type="component" value="Unplaced"/>
</dbReference>
<dbReference type="InParanoid" id="A0A6P8YBX4"/>
<keyword evidence="9 12" id="KW-0238">DNA-binding</keyword>
<keyword evidence="10 12" id="KW-0413">Isomerase</keyword>
<dbReference type="RefSeq" id="XP_034233786.1">
    <property type="nucleotide sequence ID" value="XM_034377895.1"/>
</dbReference>
<dbReference type="FunCoup" id="A0A6P8YBX4">
    <property type="interactions" value="101"/>
</dbReference>
<dbReference type="Pfam" id="PF04406">
    <property type="entry name" value="TP6A_N"/>
    <property type="match status" value="1"/>
</dbReference>
<dbReference type="PROSITE" id="PS52041">
    <property type="entry name" value="TOPO_IIB"/>
    <property type="match status" value="1"/>
</dbReference>
<dbReference type="GO" id="GO:0003918">
    <property type="term" value="F:DNA topoisomerase type II (double strand cut, ATP-hydrolyzing) activity"/>
    <property type="evidence" value="ECO:0007669"/>
    <property type="project" value="UniProtKB-UniRule"/>
</dbReference>
<keyword evidence="8 12" id="KW-0799">Topoisomerase</keyword>
<evidence type="ECO:0000256" key="2">
    <source>
        <dbReference type="ARBA" id="ARBA00001946"/>
    </source>
</evidence>
<dbReference type="PRINTS" id="PR01550">
    <property type="entry name" value="TOP6AFAMILY"/>
</dbReference>
<dbReference type="PRINTS" id="PR01551">
    <property type="entry name" value="SPO11HOMOLOG"/>
</dbReference>
<dbReference type="GO" id="GO:0042138">
    <property type="term" value="P:meiotic DNA double-strand break formation"/>
    <property type="evidence" value="ECO:0007669"/>
    <property type="project" value="InterPro"/>
</dbReference>
<dbReference type="Gene3D" id="3.40.1360.10">
    <property type="match status" value="1"/>
</dbReference>
<dbReference type="GO" id="GO:0005524">
    <property type="term" value="F:ATP binding"/>
    <property type="evidence" value="ECO:0007669"/>
    <property type="project" value="InterPro"/>
</dbReference>
<gene>
    <name evidence="16" type="primary">LOC117640904</name>
</gene>
<organism evidence="16">
    <name type="scientific">Thrips palmi</name>
    <name type="common">Melon thrips</name>
    <dbReference type="NCBI Taxonomy" id="161013"/>
    <lineage>
        <taxon>Eukaryota</taxon>
        <taxon>Metazoa</taxon>
        <taxon>Ecdysozoa</taxon>
        <taxon>Arthropoda</taxon>
        <taxon>Hexapoda</taxon>
        <taxon>Insecta</taxon>
        <taxon>Pterygota</taxon>
        <taxon>Neoptera</taxon>
        <taxon>Paraneoptera</taxon>
        <taxon>Thysanoptera</taxon>
        <taxon>Terebrantia</taxon>
        <taxon>Thripoidea</taxon>
        <taxon>Thripidae</taxon>
        <taxon>Thrips</taxon>
    </lineage>
</organism>
<comment type="similarity">
    <text evidence="4 12">Belongs to the TOP6A family.</text>
</comment>
<evidence type="ECO:0000256" key="6">
    <source>
        <dbReference type="ARBA" id="ARBA00022723"/>
    </source>
</evidence>
<comment type="subcellular location">
    <subcellularLocation>
        <location evidence="3">Nucleus</location>
    </subcellularLocation>
</comment>
<proteinExistence type="inferred from homology"/>